<evidence type="ECO:0000256" key="2">
    <source>
        <dbReference type="ARBA" id="ARBA00022475"/>
    </source>
</evidence>
<organism evidence="7 8">
    <name type="scientific">Streptomyces cellostaticus</name>
    <dbReference type="NCBI Taxonomy" id="67285"/>
    <lineage>
        <taxon>Bacteria</taxon>
        <taxon>Bacillati</taxon>
        <taxon>Actinomycetota</taxon>
        <taxon>Actinomycetes</taxon>
        <taxon>Kitasatosporales</taxon>
        <taxon>Streptomycetaceae</taxon>
        <taxon>Streptomyces</taxon>
    </lineage>
</organism>
<feature type="transmembrane region" description="Helical" evidence="6">
    <location>
        <begin position="381"/>
        <end position="399"/>
    </location>
</feature>
<name>A0A117PUF5_9ACTN</name>
<dbReference type="InterPro" id="IPR011701">
    <property type="entry name" value="MFS"/>
</dbReference>
<keyword evidence="4 6" id="KW-1133">Transmembrane helix</keyword>
<feature type="transmembrane region" description="Helical" evidence="6">
    <location>
        <begin position="84"/>
        <end position="104"/>
    </location>
</feature>
<dbReference type="PANTHER" id="PTHR23513">
    <property type="entry name" value="INTEGRAL MEMBRANE EFFLUX PROTEIN-RELATED"/>
    <property type="match status" value="1"/>
</dbReference>
<evidence type="ECO:0000313" key="8">
    <source>
        <dbReference type="Proteomes" id="UP000054241"/>
    </source>
</evidence>
<dbReference type="CDD" id="cd06173">
    <property type="entry name" value="MFS_MefA_like"/>
    <property type="match status" value="1"/>
</dbReference>
<feature type="transmembrane region" description="Helical" evidence="6">
    <location>
        <begin position="350"/>
        <end position="369"/>
    </location>
</feature>
<dbReference type="AlphaFoldDB" id="A0A117PUF5"/>
<protein>
    <submittedName>
        <fullName evidence="7">MFS transporter</fullName>
    </submittedName>
</protein>
<keyword evidence="5 6" id="KW-0472">Membrane</keyword>
<proteinExistence type="predicted"/>
<evidence type="ECO:0000256" key="4">
    <source>
        <dbReference type="ARBA" id="ARBA00022989"/>
    </source>
</evidence>
<dbReference type="Gene3D" id="1.20.1250.20">
    <property type="entry name" value="MFS general substrate transporter like domains"/>
    <property type="match status" value="1"/>
</dbReference>
<evidence type="ECO:0000256" key="1">
    <source>
        <dbReference type="ARBA" id="ARBA00004651"/>
    </source>
</evidence>
<dbReference type="InterPro" id="IPR036259">
    <property type="entry name" value="MFS_trans_sf"/>
</dbReference>
<accession>A0A117PUF5</accession>
<comment type="subcellular location">
    <subcellularLocation>
        <location evidence="1">Cell membrane</location>
        <topology evidence="1">Multi-pass membrane protein</topology>
    </subcellularLocation>
</comment>
<dbReference type="RefSeq" id="WP_067005738.1">
    <property type="nucleotide sequence ID" value="NZ_BNDU01000006.1"/>
</dbReference>
<comment type="caution">
    <text evidence="7">The sequence shown here is derived from an EMBL/GenBank/DDBJ whole genome shotgun (WGS) entry which is preliminary data.</text>
</comment>
<dbReference type="STRING" id="67285.AQI88_31685"/>
<feature type="transmembrane region" description="Helical" evidence="6">
    <location>
        <begin position="260"/>
        <end position="282"/>
    </location>
</feature>
<dbReference type="GO" id="GO:0022857">
    <property type="term" value="F:transmembrane transporter activity"/>
    <property type="evidence" value="ECO:0007669"/>
    <property type="project" value="InterPro"/>
</dbReference>
<sequence>MTSALPRHRPRPSWAGRNYTLLATAAVITGLGANGSLIAAAFAVLDAGGDGGDVGLVAASRTLPLVVFLLIGGALADRVPRHRVMVAANALNCLSQAAFALLVLTGEPRLWQMMLLTALGGTGQAFFGPAAEGMLMSSVDGEQAARAFAFFRMATQGAALGGAALGGALVAAIGPGWVLAIDAAAFAVAGALRSFLDVGHIPPREPGEGMLADLREGWREFIGRPWLWGIVVQFSIANAVVGAADAVYGPLVARDSLGGAGPWGLALAAFGAGTVTGALLMTRWKPRRLLLAGTLCVFPLALPSAALAVPVPVGVLYAVMFVAGTTVEVFSVSWMTALHQEIPEDKLSRVSAYDWFGSVSLVPLATALAGPAETAFGRTAALWGCAGLVVLVTALVLLVRDVRTLTRRTERTTAAHLPSADAESPVGGLG</sequence>
<evidence type="ECO:0000256" key="5">
    <source>
        <dbReference type="ARBA" id="ARBA00023136"/>
    </source>
</evidence>
<keyword evidence="3 6" id="KW-0812">Transmembrane</keyword>
<reference evidence="7 8" key="1">
    <citation type="submission" date="2015-10" db="EMBL/GenBank/DDBJ databases">
        <title>Draft genome sequence of Streptomyces cellostaticus DSM 40189, type strain for the species Streptomyces cellostaticus.</title>
        <authorList>
            <person name="Ruckert C."/>
            <person name="Winkler A."/>
            <person name="Kalinowski J."/>
            <person name="Kampfer P."/>
            <person name="Glaeser S."/>
        </authorList>
    </citation>
    <scope>NUCLEOTIDE SEQUENCE [LARGE SCALE GENOMIC DNA]</scope>
    <source>
        <strain evidence="7 8">DSM 40189</strain>
    </source>
</reference>
<feature type="transmembrane region" description="Helical" evidence="6">
    <location>
        <begin position="149"/>
        <end position="171"/>
    </location>
</feature>
<dbReference type="PANTHER" id="PTHR23513:SF11">
    <property type="entry name" value="STAPHYLOFERRIN A TRANSPORTER"/>
    <property type="match status" value="1"/>
</dbReference>
<dbReference type="OrthoDB" id="4528313at2"/>
<dbReference type="Proteomes" id="UP000054241">
    <property type="component" value="Unassembled WGS sequence"/>
</dbReference>
<gene>
    <name evidence="7" type="ORF">AQI88_31685</name>
</gene>
<evidence type="ECO:0000256" key="3">
    <source>
        <dbReference type="ARBA" id="ARBA00022692"/>
    </source>
</evidence>
<dbReference type="Pfam" id="PF07690">
    <property type="entry name" value="MFS_1"/>
    <property type="match status" value="1"/>
</dbReference>
<feature type="transmembrane region" description="Helical" evidence="6">
    <location>
        <begin position="289"/>
        <end position="309"/>
    </location>
</feature>
<dbReference type="SUPFAM" id="SSF103473">
    <property type="entry name" value="MFS general substrate transporter"/>
    <property type="match status" value="1"/>
</dbReference>
<evidence type="ECO:0000256" key="6">
    <source>
        <dbReference type="SAM" id="Phobius"/>
    </source>
</evidence>
<dbReference type="GO" id="GO:0005886">
    <property type="term" value="C:plasma membrane"/>
    <property type="evidence" value="ECO:0007669"/>
    <property type="project" value="UniProtKB-SubCell"/>
</dbReference>
<feature type="transmembrane region" description="Helical" evidence="6">
    <location>
        <begin position="56"/>
        <end position="77"/>
    </location>
</feature>
<feature type="transmembrane region" description="Helical" evidence="6">
    <location>
        <begin position="226"/>
        <end position="248"/>
    </location>
</feature>
<feature type="transmembrane region" description="Helical" evidence="6">
    <location>
        <begin position="21"/>
        <end position="44"/>
    </location>
</feature>
<evidence type="ECO:0000313" key="7">
    <source>
        <dbReference type="EMBL" id="KUM92482.1"/>
    </source>
</evidence>
<feature type="transmembrane region" description="Helical" evidence="6">
    <location>
        <begin position="315"/>
        <end position="338"/>
    </location>
</feature>
<keyword evidence="8" id="KW-1185">Reference proteome</keyword>
<keyword evidence="2" id="KW-1003">Cell membrane</keyword>
<dbReference type="EMBL" id="LMWL01000062">
    <property type="protein sequence ID" value="KUM92482.1"/>
    <property type="molecule type" value="Genomic_DNA"/>
</dbReference>